<dbReference type="Gene3D" id="3.90.550.10">
    <property type="entry name" value="Spore Coat Polysaccharide Biosynthesis Protein SpsA, Chain A"/>
    <property type="match status" value="1"/>
</dbReference>
<evidence type="ECO:0000313" key="2">
    <source>
        <dbReference type="EMBL" id="MBE8712360.1"/>
    </source>
</evidence>
<dbReference type="PANTHER" id="PTHR22916:SF3">
    <property type="entry name" value="UDP-GLCNAC:BETAGAL BETA-1,3-N-ACETYLGLUCOSAMINYLTRANSFERASE-LIKE PROTEIN 1"/>
    <property type="match status" value="1"/>
</dbReference>
<dbReference type="AlphaFoldDB" id="A0A928USF9"/>
<accession>A0A928USF9</accession>
<dbReference type="GO" id="GO:0016758">
    <property type="term" value="F:hexosyltransferase activity"/>
    <property type="evidence" value="ECO:0007669"/>
    <property type="project" value="UniProtKB-ARBA"/>
</dbReference>
<dbReference type="Proteomes" id="UP000616201">
    <property type="component" value="Unassembled WGS sequence"/>
</dbReference>
<dbReference type="Pfam" id="PF00535">
    <property type="entry name" value="Glycos_transf_2"/>
    <property type="match status" value="1"/>
</dbReference>
<sequence length="317" mass="37145">MEKKLVSIVTPCYNSTGFISNLLDSILMQDYPRIEVLVVDDGSKDNLKMFLDTADYFRKFDLKGYSLRYFYQENQGQSAAINLGLSEYEGDYITWPDSDDYYKDENAISTFVGCIEEEMVDSVRCYPIHINEDGLILNNNIVEKIDGEKIFYDCLFETNFWFSPICYFFNSSIIERVLDNKIINNKVGQNFQLYLPIFYNTKTVTICKEMVYYLVRENSHSHKKINFKVSIQRLKDIFDLKLLLIKTYNLVITDRQLILLEKRKDISIVSILIGNNEFSEGVKYAISERLLSVHVLKLFFKQIFGNLRITLSRDNKN</sequence>
<evidence type="ECO:0000259" key="1">
    <source>
        <dbReference type="Pfam" id="PF00535"/>
    </source>
</evidence>
<keyword evidence="2" id="KW-0808">Transferase</keyword>
<protein>
    <submittedName>
        <fullName evidence="2">Glycosyl transferase family 2</fullName>
    </submittedName>
</protein>
<dbReference type="EMBL" id="PRDK01000001">
    <property type="protein sequence ID" value="MBE8712360.1"/>
    <property type="molecule type" value="Genomic_DNA"/>
</dbReference>
<comment type="caution">
    <text evidence="2">The sequence shown here is derived from an EMBL/GenBank/DDBJ whole genome shotgun (WGS) entry which is preliminary data.</text>
</comment>
<keyword evidence="3" id="KW-1185">Reference proteome</keyword>
<dbReference type="InterPro" id="IPR001173">
    <property type="entry name" value="Glyco_trans_2-like"/>
</dbReference>
<dbReference type="PANTHER" id="PTHR22916">
    <property type="entry name" value="GLYCOSYLTRANSFERASE"/>
    <property type="match status" value="1"/>
</dbReference>
<dbReference type="SUPFAM" id="SSF53448">
    <property type="entry name" value="Nucleotide-diphospho-sugar transferases"/>
    <property type="match status" value="1"/>
</dbReference>
<gene>
    <name evidence="2" type="ORF">C4F49_01520</name>
</gene>
<dbReference type="CDD" id="cd00761">
    <property type="entry name" value="Glyco_tranf_GTA_type"/>
    <property type="match status" value="1"/>
</dbReference>
<organism evidence="2 3">
    <name type="scientific">Sphingobacterium hungaricum</name>
    <dbReference type="NCBI Taxonomy" id="2082723"/>
    <lineage>
        <taxon>Bacteria</taxon>
        <taxon>Pseudomonadati</taxon>
        <taxon>Bacteroidota</taxon>
        <taxon>Sphingobacteriia</taxon>
        <taxon>Sphingobacteriales</taxon>
        <taxon>Sphingobacteriaceae</taxon>
        <taxon>Sphingobacterium</taxon>
    </lineage>
</organism>
<reference evidence="2" key="1">
    <citation type="submission" date="2018-02" db="EMBL/GenBank/DDBJ databases">
        <authorList>
            <person name="Vasarhelyi B.M."/>
            <person name="Deshmukh S."/>
            <person name="Balint B."/>
            <person name="Kukolya J."/>
        </authorList>
    </citation>
    <scope>NUCLEOTIDE SEQUENCE</scope>
    <source>
        <strain evidence="2">KB22</strain>
    </source>
</reference>
<evidence type="ECO:0000313" key="3">
    <source>
        <dbReference type="Proteomes" id="UP000616201"/>
    </source>
</evidence>
<dbReference type="RefSeq" id="WP_196934698.1">
    <property type="nucleotide sequence ID" value="NZ_MU158698.1"/>
</dbReference>
<proteinExistence type="predicted"/>
<name>A0A928USF9_9SPHI</name>
<dbReference type="InterPro" id="IPR029044">
    <property type="entry name" value="Nucleotide-diphossugar_trans"/>
</dbReference>
<feature type="domain" description="Glycosyltransferase 2-like" evidence="1">
    <location>
        <begin position="7"/>
        <end position="174"/>
    </location>
</feature>